<dbReference type="InterPro" id="IPR023509">
    <property type="entry name" value="DTD-like_sf"/>
</dbReference>
<dbReference type="SUPFAM" id="SSF69500">
    <property type="entry name" value="DTD-like"/>
    <property type="match status" value="1"/>
</dbReference>
<gene>
    <name evidence="2" type="primary">dtd</name>
    <name evidence="3" type="ORF">DDZ16_09795</name>
</gene>
<comment type="subcellular location">
    <subcellularLocation>
        <location evidence="2">Cytoplasm</location>
    </subcellularLocation>
</comment>
<dbReference type="GO" id="GO:0019478">
    <property type="term" value="P:D-amino acid catabolic process"/>
    <property type="evidence" value="ECO:0007669"/>
    <property type="project" value="UniProtKB-UniRule"/>
</dbReference>
<dbReference type="NCBIfam" id="TIGR00256">
    <property type="entry name" value="D-aminoacyl-tRNA deacylase"/>
    <property type="match status" value="1"/>
</dbReference>
<dbReference type="PANTHER" id="PTHR10472">
    <property type="entry name" value="D-TYROSYL-TRNA TYR DEACYLASE"/>
    <property type="match status" value="1"/>
</dbReference>
<comment type="caution">
    <text evidence="3">The sequence shown here is derived from an EMBL/GenBank/DDBJ whole genome shotgun (WGS) entry which is preliminary data.</text>
</comment>
<dbReference type="EC" id="3.1.1.-" evidence="2"/>
<dbReference type="Proteomes" id="UP000244956">
    <property type="component" value="Unassembled WGS sequence"/>
</dbReference>
<comment type="domain">
    <text evidence="2">A Gly-cisPro motif from one monomer fits into the active site of the other monomer to allow specific chiral rejection of L-amino acids.</text>
</comment>
<dbReference type="InterPro" id="IPR003732">
    <property type="entry name" value="Daa-tRNA_deacyls_DTD"/>
</dbReference>
<comment type="catalytic activity">
    <reaction evidence="2">
        <text>a D-aminoacyl-tRNA + H2O = a tRNA + a D-alpha-amino acid + H(+)</text>
        <dbReference type="Rhea" id="RHEA:13953"/>
        <dbReference type="Rhea" id="RHEA-COMP:10123"/>
        <dbReference type="Rhea" id="RHEA-COMP:10124"/>
        <dbReference type="ChEBI" id="CHEBI:15377"/>
        <dbReference type="ChEBI" id="CHEBI:15378"/>
        <dbReference type="ChEBI" id="CHEBI:59871"/>
        <dbReference type="ChEBI" id="CHEBI:78442"/>
        <dbReference type="ChEBI" id="CHEBI:79333"/>
        <dbReference type="EC" id="3.1.1.96"/>
    </reaction>
</comment>
<keyword evidence="2" id="KW-0694">RNA-binding</keyword>
<dbReference type="FunFam" id="3.50.80.10:FF:000001">
    <property type="entry name" value="D-aminoacyl-tRNA deacylase"/>
    <property type="match status" value="1"/>
</dbReference>
<keyword evidence="2" id="KW-0963">Cytoplasm</keyword>
<comment type="subunit">
    <text evidence="2">Homodimer.</text>
</comment>
<dbReference type="Pfam" id="PF02580">
    <property type="entry name" value="Tyr_Deacylase"/>
    <property type="match status" value="1"/>
</dbReference>
<reference evidence="3 4" key="1">
    <citation type="submission" date="2018-05" db="EMBL/GenBank/DDBJ databases">
        <title>Marinilabilia rubrum sp. nov., isolated from saltern sediment.</title>
        <authorList>
            <person name="Zhang R."/>
        </authorList>
    </citation>
    <scope>NUCLEOTIDE SEQUENCE [LARGE SCALE GENOMIC DNA]</scope>
    <source>
        <strain evidence="3 4">WTE16</strain>
    </source>
</reference>
<comment type="similarity">
    <text evidence="1 2">Belongs to the DTD family.</text>
</comment>
<dbReference type="RefSeq" id="WP_109264265.1">
    <property type="nucleotide sequence ID" value="NZ_QEWP01000006.1"/>
</dbReference>
<comment type="function">
    <text evidence="2">An aminoacyl-tRNA editing enzyme that deacylates mischarged D-aminoacyl-tRNAs. Also deacylates mischarged glycyl-tRNA(Ala), protecting cells against glycine mischarging by AlaRS. Acts via tRNA-based rather than protein-based catalysis; rejects L-amino acids rather than detecting D-amino acids in the active site. By recycling D-aminoacyl-tRNA to D-amino acids and free tRNA molecules, this enzyme counteracts the toxicity associated with the formation of D-aminoacyl-tRNA entities in vivo and helps enforce protein L-homochirality.</text>
</comment>
<keyword evidence="2" id="KW-0378">Hydrolase</keyword>
<dbReference type="EMBL" id="QEWP01000006">
    <property type="protein sequence ID" value="PWD99726.1"/>
    <property type="molecule type" value="Genomic_DNA"/>
</dbReference>
<dbReference type="AlphaFoldDB" id="A0A2U2B9L4"/>
<dbReference type="GO" id="GO:0051500">
    <property type="term" value="F:D-tyrosyl-tRNA(Tyr) deacylase activity"/>
    <property type="evidence" value="ECO:0007669"/>
    <property type="project" value="TreeGrafter"/>
</dbReference>
<dbReference type="GO" id="GO:0106026">
    <property type="term" value="F:Gly-tRNA(Ala) deacylase activity"/>
    <property type="evidence" value="ECO:0007669"/>
    <property type="project" value="UniProtKB-UniRule"/>
</dbReference>
<dbReference type="Gene3D" id="3.50.80.10">
    <property type="entry name" value="D-tyrosyl-tRNA(Tyr) deacylase"/>
    <property type="match status" value="1"/>
</dbReference>
<feature type="short sequence motif" description="Gly-cisPro motif, important for rejection of L-amino acids" evidence="2">
    <location>
        <begin position="138"/>
        <end position="139"/>
    </location>
</feature>
<comment type="catalytic activity">
    <reaction evidence="2">
        <text>glycyl-tRNA(Ala) + H2O = tRNA(Ala) + glycine + H(+)</text>
        <dbReference type="Rhea" id="RHEA:53744"/>
        <dbReference type="Rhea" id="RHEA-COMP:9657"/>
        <dbReference type="Rhea" id="RHEA-COMP:13640"/>
        <dbReference type="ChEBI" id="CHEBI:15377"/>
        <dbReference type="ChEBI" id="CHEBI:15378"/>
        <dbReference type="ChEBI" id="CHEBI:57305"/>
        <dbReference type="ChEBI" id="CHEBI:78442"/>
        <dbReference type="ChEBI" id="CHEBI:78522"/>
    </reaction>
</comment>
<dbReference type="PANTHER" id="PTHR10472:SF5">
    <property type="entry name" value="D-AMINOACYL-TRNA DEACYLASE 1"/>
    <property type="match status" value="1"/>
</dbReference>
<dbReference type="GO" id="GO:0043908">
    <property type="term" value="F:Ser(Gly)-tRNA(Ala) hydrolase activity"/>
    <property type="evidence" value="ECO:0007669"/>
    <property type="project" value="UniProtKB-UniRule"/>
</dbReference>
<dbReference type="HAMAP" id="MF_00518">
    <property type="entry name" value="Deacylase_Dtd"/>
    <property type="match status" value="1"/>
</dbReference>
<accession>A0A2U2B9L4</accession>
<organism evidence="3 4">
    <name type="scientific">Marinilabilia rubra</name>
    <dbReference type="NCBI Taxonomy" id="2162893"/>
    <lineage>
        <taxon>Bacteria</taxon>
        <taxon>Pseudomonadati</taxon>
        <taxon>Bacteroidota</taxon>
        <taxon>Bacteroidia</taxon>
        <taxon>Marinilabiliales</taxon>
        <taxon>Marinilabiliaceae</taxon>
        <taxon>Marinilabilia</taxon>
    </lineage>
</organism>
<dbReference type="OrthoDB" id="9801395at2"/>
<protein>
    <recommendedName>
        <fullName evidence="2">D-aminoacyl-tRNA deacylase</fullName>
        <shortName evidence="2">DTD</shortName>
        <ecNumber evidence="2">3.1.1.96</ecNumber>
    </recommendedName>
    <alternativeName>
        <fullName evidence="2">Gly-tRNA(Ala) deacylase</fullName>
        <ecNumber evidence="2">3.1.1.-</ecNumber>
    </alternativeName>
</protein>
<dbReference type="EC" id="3.1.1.96" evidence="2"/>
<dbReference type="GO" id="GO:0000049">
    <property type="term" value="F:tRNA binding"/>
    <property type="evidence" value="ECO:0007669"/>
    <property type="project" value="UniProtKB-UniRule"/>
</dbReference>
<keyword evidence="4" id="KW-1185">Reference proteome</keyword>
<evidence type="ECO:0000313" key="4">
    <source>
        <dbReference type="Proteomes" id="UP000244956"/>
    </source>
</evidence>
<name>A0A2U2B9L4_9BACT</name>
<sequence>MRVVIQRAARAAVTINGKVTRSIGNGLMILLGIENADGEEDISWLVKKIVNLRIFDDENGVMDRSVIDVDGEIMVVSQFTLHARTKKGNRPSYIDAAKPDVSIPLYKQFTDTLTSALGKTVVTGEFGASMAVELINDGPVTIIIDSKNKQ</sequence>
<evidence type="ECO:0000313" key="3">
    <source>
        <dbReference type="EMBL" id="PWD99726.1"/>
    </source>
</evidence>
<keyword evidence="2" id="KW-0820">tRNA-binding</keyword>
<evidence type="ECO:0000256" key="2">
    <source>
        <dbReference type="HAMAP-Rule" id="MF_00518"/>
    </source>
</evidence>
<proteinExistence type="inferred from homology"/>
<dbReference type="GO" id="GO:0005737">
    <property type="term" value="C:cytoplasm"/>
    <property type="evidence" value="ECO:0007669"/>
    <property type="project" value="UniProtKB-SubCell"/>
</dbReference>
<evidence type="ECO:0000256" key="1">
    <source>
        <dbReference type="ARBA" id="ARBA00009673"/>
    </source>
</evidence>